<dbReference type="STRING" id="1618659.UV11_C0010G0023"/>
<dbReference type="GO" id="GO:0008658">
    <property type="term" value="F:penicillin binding"/>
    <property type="evidence" value="ECO:0007669"/>
    <property type="project" value="InterPro"/>
</dbReference>
<keyword evidence="7" id="KW-0378">Hydrolase</keyword>
<keyword evidence="10 13" id="KW-1133">Transmembrane helix</keyword>
<accession>A0A0G0ZHS6</accession>
<dbReference type="GO" id="GO:0071555">
    <property type="term" value="P:cell wall organization"/>
    <property type="evidence" value="ECO:0007669"/>
    <property type="project" value="UniProtKB-KW"/>
</dbReference>
<dbReference type="Gene3D" id="3.40.710.10">
    <property type="entry name" value="DD-peptidase/beta-lactamase superfamily"/>
    <property type="match status" value="1"/>
</dbReference>
<gene>
    <name evidence="16" type="ORF">UV11_C0010G0023</name>
</gene>
<dbReference type="GO" id="GO:0071972">
    <property type="term" value="F:peptidoglycan L,D-transpeptidase activity"/>
    <property type="evidence" value="ECO:0007669"/>
    <property type="project" value="TreeGrafter"/>
</dbReference>
<dbReference type="GO" id="GO:0009252">
    <property type="term" value="P:peptidoglycan biosynthetic process"/>
    <property type="evidence" value="ECO:0007669"/>
    <property type="project" value="UniProtKB-KW"/>
</dbReference>
<evidence type="ECO:0000313" key="17">
    <source>
        <dbReference type="Proteomes" id="UP000034036"/>
    </source>
</evidence>
<dbReference type="SUPFAM" id="SSF56519">
    <property type="entry name" value="Penicillin binding protein dimerisation domain"/>
    <property type="match status" value="1"/>
</dbReference>
<protein>
    <submittedName>
        <fullName evidence="16">Penicillin-binding protein 2</fullName>
    </submittedName>
</protein>
<dbReference type="Proteomes" id="UP000034036">
    <property type="component" value="Unassembled WGS sequence"/>
</dbReference>
<evidence type="ECO:0000256" key="5">
    <source>
        <dbReference type="ARBA" id="ARBA00022670"/>
    </source>
</evidence>
<dbReference type="InterPro" id="IPR001460">
    <property type="entry name" value="PCN-bd_Tpept"/>
</dbReference>
<evidence type="ECO:0000259" key="14">
    <source>
        <dbReference type="Pfam" id="PF00905"/>
    </source>
</evidence>
<keyword evidence="6 13" id="KW-0812">Transmembrane</keyword>
<dbReference type="InterPro" id="IPR050515">
    <property type="entry name" value="Beta-lactam/transpept"/>
</dbReference>
<dbReference type="EMBL" id="LCDF01000010">
    <property type="protein sequence ID" value="KKS48292.1"/>
    <property type="molecule type" value="Genomic_DNA"/>
</dbReference>
<evidence type="ECO:0000256" key="3">
    <source>
        <dbReference type="ARBA" id="ARBA00022475"/>
    </source>
</evidence>
<dbReference type="GO" id="GO:0005886">
    <property type="term" value="C:plasma membrane"/>
    <property type="evidence" value="ECO:0007669"/>
    <property type="project" value="UniProtKB-SubCell"/>
</dbReference>
<evidence type="ECO:0000256" key="8">
    <source>
        <dbReference type="ARBA" id="ARBA00022960"/>
    </source>
</evidence>
<dbReference type="Gene3D" id="3.30.1390.30">
    <property type="entry name" value="Penicillin-binding protein 2a, domain 3"/>
    <property type="match status" value="1"/>
</dbReference>
<dbReference type="InterPro" id="IPR036138">
    <property type="entry name" value="PBP_dimer_sf"/>
</dbReference>
<evidence type="ECO:0000256" key="1">
    <source>
        <dbReference type="ARBA" id="ARBA00004167"/>
    </source>
</evidence>
<keyword evidence="3" id="KW-1003">Cell membrane</keyword>
<dbReference type="PATRIC" id="fig|1618659.3.peg.437"/>
<evidence type="ECO:0000256" key="10">
    <source>
        <dbReference type="ARBA" id="ARBA00022989"/>
    </source>
</evidence>
<dbReference type="NCBIfam" id="TIGR03423">
    <property type="entry name" value="pbp2_mrdA"/>
    <property type="match status" value="1"/>
</dbReference>
<feature type="transmembrane region" description="Helical" evidence="13">
    <location>
        <begin position="47"/>
        <end position="66"/>
    </location>
</feature>
<dbReference type="GO" id="GO:0008360">
    <property type="term" value="P:regulation of cell shape"/>
    <property type="evidence" value="ECO:0007669"/>
    <property type="project" value="UniProtKB-KW"/>
</dbReference>
<dbReference type="AlphaFoldDB" id="A0A0G0ZHS6"/>
<evidence type="ECO:0000256" key="6">
    <source>
        <dbReference type="ARBA" id="ARBA00022692"/>
    </source>
</evidence>
<evidence type="ECO:0000313" key="16">
    <source>
        <dbReference type="EMBL" id="KKS48292.1"/>
    </source>
</evidence>
<dbReference type="InterPro" id="IPR005311">
    <property type="entry name" value="PBP_dimer"/>
</dbReference>
<dbReference type="GO" id="GO:0006508">
    <property type="term" value="P:proteolysis"/>
    <property type="evidence" value="ECO:0007669"/>
    <property type="project" value="UniProtKB-KW"/>
</dbReference>
<dbReference type="Pfam" id="PF03717">
    <property type="entry name" value="PBP_dimer"/>
    <property type="match status" value="1"/>
</dbReference>
<evidence type="ECO:0000256" key="11">
    <source>
        <dbReference type="ARBA" id="ARBA00023136"/>
    </source>
</evidence>
<keyword evidence="9" id="KW-0573">Peptidoglycan synthesis</keyword>
<evidence type="ECO:0000256" key="9">
    <source>
        <dbReference type="ARBA" id="ARBA00022984"/>
    </source>
</evidence>
<keyword evidence="8" id="KW-0133">Cell shape</keyword>
<dbReference type="Gene3D" id="3.90.1310.10">
    <property type="entry name" value="Penicillin-binding protein 2a (Domain 2)"/>
    <property type="match status" value="1"/>
</dbReference>
<comment type="caution">
    <text evidence="16">The sequence shown here is derived from an EMBL/GenBank/DDBJ whole genome shotgun (WGS) entry which is preliminary data.</text>
</comment>
<evidence type="ECO:0000256" key="4">
    <source>
        <dbReference type="ARBA" id="ARBA00022519"/>
    </source>
</evidence>
<feature type="domain" description="Penicillin-binding protein transpeptidase" evidence="14">
    <location>
        <begin position="300"/>
        <end position="634"/>
    </location>
</feature>
<organism evidence="16 17">
    <name type="scientific">Candidatus Giovannonibacteria bacterium GW2011_GWF2_42_19</name>
    <dbReference type="NCBI Taxonomy" id="1618659"/>
    <lineage>
        <taxon>Bacteria</taxon>
        <taxon>Candidatus Giovannoniibacteriota</taxon>
    </lineage>
</organism>
<dbReference type="GO" id="GO:0009002">
    <property type="term" value="F:serine-type D-Ala-D-Ala carboxypeptidase activity"/>
    <property type="evidence" value="ECO:0007669"/>
    <property type="project" value="InterPro"/>
</dbReference>
<evidence type="ECO:0000256" key="12">
    <source>
        <dbReference type="ARBA" id="ARBA00023316"/>
    </source>
</evidence>
<proteinExistence type="predicted"/>
<comment type="subcellular location">
    <subcellularLocation>
        <location evidence="2">Cell membrane</location>
    </subcellularLocation>
    <subcellularLocation>
        <location evidence="1">Membrane</location>
        <topology evidence="1">Single-pass membrane protein</topology>
    </subcellularLocation>
</comment>
<dbReference type="InterPro" id="IPR017790">
    <property type="entry name" value="Penicillin-binding_protein_2"/>
</dbReference>
<dbReference type="InterPro" id="IPR012338">
    <property type="entry name" value="Beta-lactam/transpept-like"/>
</dbReference>
<reference evidence="16 17" key="1">
    <citation type="journal article" date="2015" name="Nature">
        <title>rRNA introns, odd ribosomes, and small enigmatic genomes across a large radiation of phyla.</title>
        <authorList>
            <person name="Brown C.T."/>
            <person name="Hug L.A."/>
            <person name="Thomas B.C."/>
            <person name="Sharon I."/>
            <person name="Castelle C.J."/>
            <person name="Singh A."/>
            <person name="Wilkins M.J."/>
            <person name="Williams K.H."/>
            <person name="Banfield J.F."/>
        </authorList>
    </citation>
    <scope>NUCLEOTIDE SEQUENCE [LARGE SCALE GENOMIC DNA]</scope>
</reference>
<name>A0A0G0ZHS6_9BACT</name>
<keyword evidence="4" id="KW-0997">Cell inner membrane</keyword>
<evidence type="ECO:0000256" key="2">
    <source>
        <dbReference type="ARBA" id="ARBA00004236"/>
    </source>
</evidence>
<sequence length="647" mass="71500">MGIFSKKQDKFRTLEPDEVFLDSRNIPGFERERFEGRLEHPLSLKTFWYLGASLFILGFIFIYKSFQLQIVDGKELRIRAEANRLRIQPLWPERGLILDRNGEVMADNEPAFRIVLNAGEIKDLNKDNEKLEKLKDDLGESLEIPAENFENAIGQARREKKGLLLGTFFNWEDAEKFKRDFIGLPLSIEPFSSRNYAEKEATSHILGYLGKPSPGDPTLNQRFHSLLGKGGVEAMQEESLKGKIGSKLTEIDSSGEISSEAVQEPSVNGGNIYLTIDFALQKKAYESVKEIVTTRGFRGGSAIIIDVENGEVLTLVSYPGFDAEAMSRGKPRETIENILNDNASKPLFNRAISGLYASGSIFKPILAIAGLEESIITPEKKILSTKSIAIPNPYDPSNPSIFYDSRENGWVDMRRALALSSNIYFYSVGGGLGDIKGLGVKKIGEWAAKFGLGELTNIDLPEEKKGFIPGPEWKKETNKDDPIWRLGDTYNLSIGQGNVQVTPLQMAVVAAAIANGGKVLEPHILKYIKKDGEVVFETTPRVKKTISIKPENLKVVHEGMVLTTSEGTAKALGTLKFSVAAKTGTAEIDSVNRVNSWFMGFFPAEKPKYAMAVSMESGASASIVGASAAARQILEWLSIYRSELIPE</sequence>
<evidence type="ECO:0000256" key="13">
    <source>
        <dbReference type="SAM" id="Phobius"/>
    </source>
</evidence>
<keyword evidence="12" id="KW-0961">Cell wall biogenesis/degradation</keyword>
<dbReference type="Pfam" id="PF00905">
    <property type="entry name" value="Transpeptidase"/>
    <property type="match status" value="1"/>
</dbReference>
<dbReference type="PANTHER" id="PTHR30627:SF2">
    <property type="entry name" value="PEPTIDOGLYCAN D,D-TRANSPEPTIDASE MRDA"/>
    <property type="match status" value="1"/>
</dbReference>
<dbReference type="SUPFAM" id="SSF56601">
    <property type="entry name" value="beta-lactamase/transpeptidase-like"/>
    <property type="match status" value="1"/>
</dbReference>
<keyword evidence="5" id="KW-0645">Protease</keyword>
<dbReference type="PANTHER" id="PTHR30627">
    <property type="entry name" value="PEPTIDOGLYCAN D,D-TRANSPEPTIDASE"/>
    <property type="match status" value="1"/>
</dbReference>
<evidence type="ECO:0000259" key="15">
    <source>
        <dbReference type="Pfam" id="PF03717"/>
    </source>
</evidence>
<feature type="domain" description="Penicillin-binding protein dimerisation" evidence="15">
    <location>
        <begin position="92"/>
        <end position="260"/>
    </location>
</feature>
<keyword evidence="11 13" id="KW-0472">Membrane</keyword>
<evidence type="ECO:0000256" key="7">
    <source>
        <dbReference type="ARBA" id="ARBA00022801"/>
    </source>
</evidence>